<keyword evidence="9" id="KW-1185">Reference proteome</keyword>
<proteinExistence type="inferred from homology"/>
<dbReference type="GO" id="GO:0005886">
    <property type="term" value="C:plasma membrane"/>
    <property type="evidence" value="ECO:0007669"/>
    <property type="project" value="TreeGrafter"/>
</dbReference>
<keyword evidence="6 7" id="KW-0472">Membrane</keyword>
<comment type="similarity">
    <text evidence="2">Belongs to the SLC29A/ENT transporter (TC 2.A.57) family.</text>
</comment>
<organism evidence="8 9">
    <name type="scientific">Botryobasidium botryosum (strain FD-172 SS1)</name>
    <dbReference type="NCBI Taxonomy" id="930990"/>
    <lineage>
        <taxon>Eukaryota</taxon>
        <taxon>Fungi</taxon>
        <taxon>Dikarya</taxon>
        <taxon>Basidiomycota</taxon>
        <taxon>Agaricomycotina</taxon>
        <taxon>Agaricomycetes</taxon>
        <taxon>Cantharellales</taxon>
        <taxon>Botryobasidiaceae</taxon>
        <taxon>Botryobasidium</taxon>
    </lineage>
</organism>
<feature type="transmembrane region" description="Helical" evidence="7">
    <location>
        <begin position="7"/>
        <end position="24"/>
    </location>
</feature>
<dbReference type="GO" id="GO:0000329">
    <property type="term" value="C:fungal-type vacuole membrane"/>
    <property type="evidence" value="ECO:0007669"/>
    <property type="project" value="TreeGrafter"/>
</dbReference>
<dbReference type="AlphaFoldDB" id="A0A067N8B0"/>
<evidence type="ECO:0000256" key="3">
    <source>
        <dbReference type="ARBA" id="ARBA00022448"/>
    </source>
</evidence>
<evidence type="ECO:0000256" key="6">
    <source>
        <dbReference type="ARBA" id="ARBA00023136"/>
    </source>
</evidence>
<dbReference type="PANTHER" id="PTHR10332:SF88">
    <property type="entry name" value="EQUILIBRATIVE NUCLEOSIDE TRANSPORTER 1, ISOFORM A"/>
    <property type="match status" value="1"/>
</dbReference>
<evidence type="ECO:0000256" key="1">
    <source>
        <dbReference type="ARBA" id="ARBA00004141"/>
    </source>
</evidence>
<dbReference type="InterPro" id="IPR002259">
    <property type="entry name" value="Eqnu_transpt"/>
</dbReference>
<evidence type="ECO:0000313" key="8">
    <source>
        <dbReference type="EMBL" id="KDQ20016.1"/>
    </source>
</evidence>
<dbReference type="InParanoid" id="A0A067N8B0"/>
<evidence type="ECO:0000256" key="2">
    <source>
        <dbReference type="ARBA" id="ARBA00007965"/>
    </source>
</evidence>
<feature type="transmembrane region" description="Helical" evidence="7">
    <location>
        <begin position="277"/>
        <end position="301"/>
    </location>
</feature>
<feature type="transmembrane region" description="Helical" evidence="7">
    <location>
        <begin position="44"/>
        <end position="70"/>
    </location>
</feature>
<evidence type="ECO:0000256" key="5">
    <source>
        <dbReference type="ARBA" id="ARBA00022989"/>
    </source>
</evidence>
<dbReference type="EMBL" id="KL198018">
    <property type="protein sequence ID" value="KDQ20016.1"/>
    <property type="molecule type" value="Genomic_DNA"/>
</dbReference>
<keyword evidence="5 7" id="KW-1133">Transmembrane helix</keyword>
<feature type="transmembrane region" description="Helical" evidence="7">
    <location>
        <begin position="91"/>
        <end position="111"/>
    </location>
</feature>
<feature type="transmembrane region" description="Helical" evidence="7">
    <location>
        <begin position="313"/>
        <end position="334"/>
    </location>
</feature>
<evidence type="ECO:0000313" key="9">
    <source>
        <dbReference type="Proteomes" id="UP000027195"/>
    </source>
</evidence>
<dbReference type="PANTHER" id="PTHR10332">
    <property type="entry name" value="EQUILIBRATIVE NUCLEOSIDE TRANSPORTER"/>
    <property type="match status" value="1"/>
</dbReference>
<keyword evidence="3" id="KW-0813">Transport</keyword>
<reference evidence="9" key="1">
    <citation type="journal article" date="2014" name="Proc. Natl. Acad. Sci. U.S.A.">
        <title>Extensive sampling of basidiomycete genomes demonstrates inadequacy of the white-rot/brown-rot paradigm for wood decay fungi.</title>
        <authorList>
            <person name="Riley R."/>
            <person name="Salamov A.A."/>
            <person name="Brown D.W."/>
            <person name="Nagy L.G."/>
            <person name="Floudas D."/>
            <person name="Held B.W."/>
            <person name="Levasseur A."/>
            <person name="Lombard V."/>
            <person name="Morin E."/>
            <person name="Otillar R."/>
            <person name="Lindquist E.A."/>
            <person name="Sun H."/>
            <person name="LaButti K.M."/>
            <person name="Schmutz J."/>
            <person name="Jabbour D."/>
            <person name="Luo H."/>
            <person name="Baker S.E."/>
            <person name="Pisabarro A.G."/>
            <person name="Walton J.D."/>
            <person name="Blanchette R.A."/>
            <person name="Henrissat B."/>
            <person name="Martin F."/>
            <person name="Cullen D."/>
            <person name="Hibbett D.S."/>
            <person name="Grigoriev I.V."/>
        </authorList>
    </citation>
    <scope>NUCLEOTIDE SEQUENCE [LARGE SCALE GENOMIC DNA]</scope>
    <source>
        <strain evidence="9">FD-172 SS1</strain>
    </source>
</reference>
<gene>
    <name evidence="8" type="ORF">BOTBODRAFT_384349</name>
</gene>
<accession>A0A067N8B0</accession>
<sequence>MHTKTIRLVYFLLGVSVGLPWYALFTASPYLLTRLDGWRLQPAFMSYLMLVSCISEASVLALASWTTTKVRVLVDHGIMRAISQFNASHRIRASISVFAITFPILAVSPSFTLSPSLFASLVTTIAILQSAGRAYLSVAIVTHASTYGPLAIHACISGQSTSGCLISTTQYIIALATAVGQRHSDSPDRRRPAEKGAIEASAIMFFGVATAFMVGILALHANVVSKMDVDWEYPRVASSENESLLSWEGSINETRATKCTTADKLNVAKINMAYNLAVGYVCMTSMAVWPAITISIASVNWGPSSSLFFSPSLFISFHFFLTTISKWIGTILASFPRFTVWSSRKILYISLARTIFIPLLLLCNIQRPGQTTSHQL</sequence>
<dbReference type="HOGENOM" id="CLU_021611_1_0_1"/>
<keyword evidence="4 7" id="KW-0812">Transmembrane</keyword>
<evidence type="ECO:0000256" key="4">
    <source>
        <dbReference type="ARBA" id="ARBA00022692"/>
    </source>
</evidence>
<dbReference type="Proteomes" id="UP000027195">
    <property type="component" value="Unassembled WGS sequence"/>
</dbReference>
<protein>
    <submittedName>
        <fullName evidence="8">Uncharacterized protein</fullName>
    </submittedName>
</protein>
<dbReference type="Pfam" id="PF01733">
    <property type="entry name" value="Nucleoside_tran"/>
    <property type="match status" value="1"/>
</dbReference>
<dbReference type="OrthoDB" id="46396at2759"/>
<comment type="subcellular location">
    <subcellularLocation>
        <location evidence="1">Membrane</location>
        <topology evidence="1">Multi-pass membrane protein</topology>
    </subcellularLocation>
</comment>
<name>A0A067N8B0_BOTB1</name>
<dbReference type="GO" id="GO:0034257">
    <property type="term" value="F:nicotinamide riboside transmembrane transporter activity"/>
    <property type="evidence" value="ECO:0007669"/>
    <property type="project" value="TreeGrafter"/>
</dbReference>
<evidence type="ECO:0000256" key="7">
    <source>
        <dbReference type="SAM" id="Phobius"/>
    </source>
</evidence>
<feature type="transmembrane region" description="Helical" evidence="7">
    <location>
        <begin position="197"/>
        <end position="221"/>
    </location>
</feature>
<dbReference type="GO" id="GO:0015205">
    <property type="term" value="F:nucleobase transmembrane transporter activity"/>
    <property type="evidence" value="ECO:0007669"/>
    <property type="project" value="TreeGrafter"/>
</dbReference>